<keyword evidence="1" id="KW-1133">Transmembrane helix</keyword>
<dbReference type="EMBL" id="FOVP01000014">
    <property type="protein sequence ID" value="SFO06156.1"/>
    <property type="molecule type" value="Genomic_DNA"/>
</dbReference>
<accession>A0A1I5E3Z0</accession>
<proteinExistence type="predicted"/>
<dbReference type="GO" id="GO:0005886">
    <property type="term" value="C:plasma membrane"/>
    <property type="evidence" value="ECO:0007669"/>
    <property type="project" value="TreeGrafter"/>
</dbReference>
<reference evidence="4" key="1">
    <citation type="submission" date="2016-10" db="EMBL/GenBank/DDBJ databases">
        <authorList>
            <person name="Varghese N."/>
            <person name="Submissions S."/>
        </authorList>
    </citation>
    <scope>NUCLEOTIDE SEQUENCE [LARGE SCALE GENOMIC DNA]</scope>
    <source>
        <strain evidence="4">DSM 28463</strain>
    </source>
</reference>
<dbReference type="PANTHER" id="PTHR30441">
    <property type="entry name" value="DUF748 DOMAIN-CONTAINING PROTEIN"/>
    <property type="match status" value="1"/>
</dbReference>
<keyword evidence="1" id="KW-0472">Membrane</keyword>
<feature type="transmembrane region" description="Helical" evidence="1">
    <location>
        <begin position="7"/>
        <end position="25"/>
    </location>
</feature>
<evidence type="ECO:0000259" key="2">
    <source>
        <dbReference type="Pfam" id="PF05170"/>
    </source>
</evidence>
<dbReference type="AlphaFoldDB" id="A0A1I5E3Z0"/>
<feature type="domain" description="AsmA" evidence="2">
    <location>
        <begin position="8"/>
        <end position="189"/>
    </location>
</feature>
<sequence>MRWVFRLIGLLIVIIVVAVGSLFLLPGDRIARIAADQISSATGRKVTMQGDTKISFYPVLGVSTGVVEVANADWSEAGPMLRADSLKIGVEPNALFGGDIRITGLEMVNPAIRLERAANGRVNWELGVDGVAQSGQSDGGAPAQSKRLALTLDRALITGASLIYTDHGSGEVQDFRNMDFELRWPSYDGTATFEATLRPAGEAVRINGQLDQVGQFLDGAVTGVAANLTSPGGSLGFAGRAGLQPQLEGRLDVDIASTSGFMAGLGLGAIDVPKGFGRSIKGSSQITLTEDMRLSLRDLALALGGNQIAGGADIALGETVPRINAQLNAGALDLSTLAGADSNGGSGGDAGWSKAAIDASALALANGEVALVADSVNLGDLKLGKTRTLMTLDRSRAVFGLRELRAYEGLITGEFVVNNRSGLSVGGTMNVSAINLETFLTDAIDVSRFSARGDASLSFLGSGPSVDAIMNSLSGNGSLKTGRGVISGIDLDRLMRSGDMTGGTTVFDEMSASYTMDKGNLFNTDLLMNLPLAKATGTGRVGLGARDIDYLFTPVLLEGENSRGLAIPVRIRGPWANPRITPDLEKAIDMNLKEERKKLETKAKKEINRAVEKKLGVTVEEGQSIEDAVKEKLEDKAKSKLLKLFK</sequence>
<dbReference type="GO" id="GO:0090313">
    <property type="term" value="P:regulation of protein targeting to membrane"/>
    <property type="evidence" value="ECO:0007669"/>
    <property type="project" value="TreeGrafter"/>
</dbReference>
<evidence type="ECO:0000313" key="3">
    <source>
        <dbReference type="EMBL" id="SFO06156.1"/>
    </source>
</evidence>
<protein>
    <submittedName>
        <fullName evidence="3">AsmA protein</fullName>
    </submittedName>
</protein>
<evidence type="ECO:0000256" key="1">
    <source>
        <dbReference type="SAM" id="Phobius"/>
    </source>
</evidence>
<gene>
    <name evidence="3" type="ORF">SAMN04487859_114114</name>
</gene>
<name>A0A1I5E3Z0_9RHOB</name>
<keyword evidence="1" id="KW-0812">Transmembrane</keyword>
<dbReference type="InterPro" id="IPR007844">
    <property type="entry name" value="AsmA"/>
</dbReference>
<dbReference type="OrthoDB" id="5439561at2"/>
<feature type="domain" description="AsmA" evidence="2">
    <location>
        <begin position="348"/>
        <end position="525"/>
    </location>
</feature>
<evidence type="ECO:0000313" key="4">
    <source>
        <dbReference type="Proteomes" id="UP000198599"/>
    </source>
</evidence>
<organism evidence="3 4">
    <name type="scientific">Roseovarius lutimaris</name>
    <dbReference type="NCBI Taxonomy" id="1005928"/>
    <lineage>
        <taxon>Bacteria</taxon>
        <taxon>Pseudomonadati</taxon>
        <taxon>Pseudomonadota</taxon>
        <taxon>Alphaproteobacteria</taxon>
        <taxon>Rhodobacterales</taxon>
        <taxon>Roseobacteraceae</taxon>
        <taxon>Roseovarius</taxon>
    </lineage>
</organism>
<dbReference type="RefSeq" id="WP_092839728.1">
    <property type="nucleotide sequence ID" value="NZ_FOVP01000014.1"/>
</dbReference>
<dbReference type="PANTHER" id="PTHR30441:SF4">
    <property type="entry name" value="PROTEIN ASMA"/>
    <property type="match status" value="1"/>
</dbReference>
<dbReference type="Proteomes" id="UP000198599">
    <property type="component" value="Unassembled WGS sequence"/>
</dbReference>
<dbReference type="InterPro" id="IPR052894">
    <property type="entry name" value="AsmA-related"/>
</dbReference>
<keyword evidence="4" id="KW-1185">Reference proteome</keyword>
<dbReference type="STRING" id="1005928.SAMN04487859_114114"/>
<dbReference type="Pfam" id="PF05170">
    <property type="entry name" value="AsmA"/>
    <property type="match status" value="2"/>
</dbReference>